<dbReference type="InterPro" id="IPR050754">
    <property type="entry name" value="FKBP4/5/8-like"/>
</dbReference>
<proteinExistence type="predicted"/>
<organism evidence="9 12">
    <name type="scientific">Plasmodium yoelii</name>
    <dbReference type="NCBI Taxonomy" id="5861"/>
    <lineage>
        <taxon>Eukaryota</taxon>
        <taxon>Sar</taxon>
        <taxon>Alveolata</taxon>
        <taxon>Apicomplexa</taxon>
        <taxon>Aconoidasida</taxon>
        <taxon>Haemosporida</taxon>
        <taxon>Plasmodiidae</taxon>
        <taxon>Plasmodium</taxon>
        <taxon>Plasmodium (Vinckeia)</taxon>
    </lineage>
</organism>
<dbReference type="Gene3D" id="3.10.50.40">
    <property type="match status" value="1"/>
</dbReference>
<dbReference type="InterPro" id="IPR001179">
    <property type="entry name" value="PPIase_FKBP_dom"/>
</dbReference>
<evidence type="ECO:0000256" key="4">
    <source>
        <dbReference type="ARBA" id="ARBA00022803"/>
    </source>
</evidence>
<evidence type="ECO:0000313" key="11">
    <source>
        <dbReference type="Proteomes" id="UP000072874"/>
    </source>
</evidence>
<dbReference type="OMA" id="ICVASMK"/>
<dbReference type="SUPFAM" id="SSF54534">
    <property type="entry name" value="FKBP-like"/>
    <property type="match status" value="1"/>
</dbReference>
<protein>
    <recommendedName>
        <fullName evidence="2 7">peptidylprolyl isomerase</fullName>
        <ecNumber evidence="2 7">5.2.1.8</ecNumber>
    </recommendedName>
</protein>
<dbReference type="Proteomes" id="UP000072904">
    <property type="component" value="Chromosome 14"/>
</dbReference>
<dbReference type="OrthoDB" id="1902587at2759"/>
<dbReference type="EMBL" id="LM993668">
    <property type="protein sequence ID" value="VTZ81939.1"/>
    <property type="molecule type" value="Genomic_DNA"/>
</dbReference>
<comment type="catalytic activity">
    <reaction evidence="1 7">
        <text>[protein]-peptidylproline (omega=180) = [protein]-peptidylproline (omega=0)</text>
        <dbReference type="Rhea" id="RHEA:16237"/>
        <dbReference type="Rhea" id="RHEA-COMP:10747"/>
        <dbReference type="Rhea" id="RHEA-COMP:10748"/>
        <dbReference type="ChEBI" id="CHEBI:83833"/>
        <dbReference type="ChEBI" id="CHEBI:83834"/>
        <dbReference type="EC" id="5.2.1.8"/>
    </reaction>
</comment>
<evidence type="ECO:0000256" key="1">
    <source>
        <dbReference type="ARBA" id="ARBA00000971"/>
    </source>
</evidence>
<dbReference type="AlphaFoldDB" id="A0A078KCN4"/>
<dbReference type="InterPro" id="IPR011990">
    <property type="entry name" value="TPR-like_helical_dom_sf"/>
</dbReference>
<dbReference type="Pfam" id="PF00254">
    <property type="entry name" value="FKBP_C"/>
    <property type="match status" value="1"/>
</dbReference>
<dbReference type="GO" id="GO:0003755">
    <property type="term" value="F:peptidyl-prolyl cis-trans isomerase activity"/>
    <property type="evidence" value="ECO:0007669"/>
    <property type="project" value="UniProtKB-KW"/>
</dbReference>
<dbReference type="InterPro" id="IPR019734">
    <property type="entry name" value="TPR_rpt"/>
</dbReference>
<keyword evidence="3" id="KW-0677">Repeat</keyword>
<evidence type="ECO:0000256" key="3">
    <source>
        <dbReference type="ARBA" id="ARBA00022737"/>
    </source>
</evidence>
<evidence type="ECO:0000313" key="12">
    <source>
        <dbReference type="Proteomes" id="UP000072904"/>
    </source>
</evidence>
<dbReference type="SMART" id="SM00028">
    <property type="entry name" value="TPR"/>
    <property type="match status" value="3"/>
</dbReference>
<gene>
    <name evidence="10" type="ORF">PY17X_1463000</name>
    <name evidence="9" type="ORF">PYYM_1464400</name>
</gene>
<evidence type="ECO:0000259" key="8">
    <source>
        <dbReference type="PROSITE" id="PS50059"/>
    </source>
</evidence>
<evidence type="ECO:0000256" key="7">
    <source>
        <dbReference type="PROSITE-ProRule" id="PRU00277"/>
    </source>
</evidence>
<dbReference type="VEuPathDB" id="PlasmoDB:Py17XNL_001401453"/>
<dbReference type="VEuPathDB" id="PlasmoDB:PY17X_1463000"/>
<dbReference type="KEGG" id="pyo:PY17X_1463000"/>
<keyword evidence="4" id="KW-0802">TPR repeat</keyword>
<evidence type="ECO:0000256" key="6">
    <source>
        <dbReference type="ARBA" id="ARBA00023235"/>
    </source>
</evidence>
<dbReference type="EMBL" id="LK934642">
    <property type="protein sequence ID" value="CDU20973.1"/>
    <property type="molecule type" value="Genomic_DNA"/>
</dbReference>
<dbReference type="SUPFAM" id="SSF48452">
    <property type="entry name" value="TPR-like"/>
    <property type="match status" value="1"/>
</dbReference>
<reference evidence="10" key="2">
    <citation type="submission" date="2014-05" db="EMBL/GenBank/DDBJ databases">
        <authorList>
            <person name="Aslett M.A."/>
            <person name="De Silva N."/>
        </authorList>
    </citation>
    <scope>NUCLEOTIDE SEQUENCE</scope>
    <source>
        <strain evidence="10">17X</strain>
    </source>
</reference>
<dbReference type="VEuPathDB" id="PlasmoDB:PY02360"/>
<evidence type="ECO:0000256" key="5">
    <source>
        <dbReference type="ARBA" id="ARBA00023110"/>
    </source>
</evidence>
<evidence type="ECO:0000256" key="2">
    <source>
        <dbReference type="ARBA" id="ARBA00013194"/>
    </source>
</evidence>
<dbReference type="FunFam" id="3.10.50.40:FF:000043">
    <property type="entry name" value="Peptidylprolyl isomerase"/>
    <property type="match status" value="1"/>
</dbReference>
<dbReference type="PROSITE" id="PS50059">
    <property type="entry name" value="FKBP_PPIASE"/>
    <property type="match status" value="1"/>
</dbReference>
<dbReference type="Gene3D" id="1.25.40.10">
    <property type="entry name" value="Tetratricopeptide repeat domain"/>
    <property type="match status" value="1"/>
</dbReference>
<evidence type="ECO:0000313" key="10">
    <source>
        <dbReference type="EMBL" id="VTZ81939.1"/>
    </source>
</evidence>
<dbReference type="VEuPathDB" id="PlasmoDB:PYYM_1464400"/>
<dbReference type="EC" id="5.2.1.8" evidence="2 7"/>
<accession>A0A078KCN4</accession>
<keyword evidence="5 7" id="KW-0697">Rotamase</keyword>
<dbReference type="PANTHER" id="PTHR46512">
    <property type="entry name" value="PEPTIDYLPROLYL ISOMERASE"/>
    <property type="match status" value="1"/>
</dbReference>
<reference evidence="9" key="3">
    <citation type="submission" date="2014-05" db="EMBL/GenBank/DDBJ databases">
        <authorList>
            <person name="Aslett A.Martin."/>
            <person name="De Silva Nishadi"/>
        </authorList>
    </citation>
    <scope>NUCLEOTIDE SEQUENCE</scope>
    <source>
        <strain evidence="9">YM</strain>
    </source>
</reference>
<sequence>MENIENIENLEKIHLTDDGGVIKTILRKGDEGEENVPKKGNEVTVHYVGKLESDGSIFDSSRQRDVPFKFHLGNGEVIKGWDICVASMKKNEKCSVRLDSKYGYGKEGCGETIPGNSVLIFEIELLSFKEAKKNIYDYTDEEKIQAAFELKDEGNEFFKKNEINEAIAKYKEALDYFMHTDEWEDELLEKKQNIQIICNLNLSTCYNKNKDYPNAIEHASKVLKLDKNNVKGLYKLGVANMNFGFLEEAKINLYKAASLNPKNLDIRNSYELCIAKLKEARKKDQITFGGMFNKGSLYEEKKTNPI</sequence>
<dbReference type="InterPro" id="IPR046357">
    <property type="entry name" value="PPIase_dom_sf"/>
</dbReference>
<dbReference type="RefSeq" id="XP_730233.1">
    <property type="nucleotide sequence ID" value="XM_725140.1"/>
</dbReference>
<dbReference type="GeneID" id="3807539"/>
<feature type="domain" description="PPIase FKBP-type" evidence="8">
    <location>
        <begin position="40"/>
        <end position="129"/>
    </location>
</feature>
<dbReference type="Proteomes" id="UP000072874">
    <property type="component" value="Chromosome 14"/>
</dbReference>
<dbReference type="PANTHER" id="PTHR46512:SF9">
    <property type="entry name" value="PEPTIDYLPROLYL ISOMERASE"/>
    <property type="match status" value="1"/>
</dbReference>
<name>A0A078KCN4_PLAYE</name>
<reference evidence="11 12" key="1">
    <citation type="journal article" date="2014" name="BMC Biol.">
        <title>A comprehensive evaluation of rodent malaria parasite genomes and gene expression.</title>
        <authorList>
            <person name="Otto T.D."/>
            <person name="Bohme U."/>
            <person name="Jackson A.P."/>
            <person name="Hunt M."/>
            <person name="Franke-Fayard B."/>
            <person name="Hoeijmakers W.A."/>
            <person name="Religa A.A."/>
            <person name="Robertson L."/>
            <person name="Sanders M."/>
            <person name="Ogun S.A."/>
            <person name="Cunningham D."/>
            <person name="Erhart A."/>
            <person name="Billker O."/>
            <person name="Khan S.M."/>
            <person name="Stunnenberg H.G."/>
            <person name="Langhorne J."/>
            <person name="Holder A.A."/>
            <person name="Waters A.P."/>
            <person name="Newbold C.I."/>
            <person name="Pain A."/>
            <person name="Berriman M."/>
            <person name="Janse C.J."/>
        </authorList>
    </citation>
    <scope>NUCLEOTIDE SEQUENCE [LARGE SCALE GENOMIC DNA]</scope>
    <source>
        <strain evidence="10 11">17X</strain>
        <strain evidence="9 12">YM</strain>
    </source>
</reference>
<evidence type="ECO:0000313" key="9">
    <source>
        <dbReference type="EMBL" id="CDU20973.1"/>
    </source>
</evidence>
<reference evidence="10" key="4">
    <citation type="submission" date="2019-05" db="EMBL/GenBank/DDBJ databases">
        <authorList>
            <consortium name="Pathogen Informatics"/>
        </authorList>
    </citation>
    <scope>NUCLEOTIDE SEQUENCE</scope>
    <source>
        <strain evidence="10">17X</strain>
    </source>
</reference>
<keyword evidence="6 7" id="KW-0413">Isomerase</keyword>